<evidence type="ECO:0000313" key="2">
    <source>
        <dbReference type="EMBL" id="GBP77596.1"/>
    </source>
</evidence>
<keyword evidence="3" id="KW-1185">Reference proteome</keyword>
<reference evidence="2 3" key="1">
    <citation type="journal article" date="2019" name="Commun. Biol.">
        <title>The bagworm genome reveals a unique fibroin gene that provides high tensile strength.</title>
        <authorList>
            <person name="Kono N."/>
            <person name="Nakamura H."/>
            <person name="Ohtoshi R."/>
            <person name="Tomita M."/>
            <person name="Numata K."/>
            <person name="Arakawa K."/>
        </authorList>
    </citation>
    <scope>NUCLEOTIDE SEQUENCE [LARGE SCALE GENOMIC DNA]</scope>
</reference>
<evidence type="ECO:0000313" key="3">
    <source>
        <dbReference type="Proteomes" id="UP000299102"/>
    </source>
</evidence>
<dbReference type="Proteomes" id="UP000299102">
    <property type="component" value="Unassembled WGS sequence"/>
</dbReference>
<dbReference type="AlphaFoldDB" id="A0A4C1YMX7"/>
<gene>
    <name evidence="2" type="ORF">EVAR_90232_1</name>
</gene>
<name>A0A4C1YMX7_EUMVA</name>
<comment type="caution">
    <text evidence="2">The sequence shown here is derived from an EMBL/GenBank/DDBJ whole genome shotgun (WGS) entry which is preliminary data.</text>
</comment>
<evidence type="ECO:0000256" key="1">
    <source>
        <dbReference type="SAM" id="MobiDB-lite"/>
    </source>
</evidence>
<dbReference type="EMBL" id="BGZK01001338">
    <property type="protein sequence ID" value="GBP77596.1"/>
    <property type="molecule type" value="Genomic_DNA"/>
</dbReference>
<proteinExistence type="predicted"/>
<organism evidence="2 3">
    <name type="scientific">Eumeta variegata</name>
    <name type="common">Bagworm moth</name>
    <name type="synonym">Eumeta japonica</name>
    <dbReference type="NCBI Taxonomy" id="151549"/>
    <lineage>
        <taxon>Eukaryota</taxon>
        <taxon>Metazoa</taxon>
        <taxon>Ecdysozoa</taxon>
        <taxon>Arthropoda</taxon>
        <taxon>Hexapoda</taxon>
        <taxon>Insecta</taxon>
        <taxon>Pterygota</taxon>
        <taxon>Neoptera</taxon>
        <taxon>Endopterygota</taxon>
        <taxon>Lepidoptera</taxon>
        <taxon>Glossata</taxon>
        <taxon>Ditrysia</taxon>
        <taxon>Tineoidea</taxon>
        <taxon>Psychidae</taxon>
        <taxon>Oiketicinae</taxon>
        <taxon>Eumeta</taxon>
    </lineage>
</organism>
<feature type="region of interest" description="Disordered" evidence="1">
    <location>
        <begin position="85"/>
        <end position="112"/>
    </location>
</feature>
<protein>
    <submittedName>
        <fullName evidence="2">Uncharacterized protein</fullName>
    </submittedName>
</protein>
<accession>A0A4C1YMX7</accession>
<sequence length="112" mass="12626">MYKDNAIHATLRARGCRRPAALREEAARDSGTELDSEVSRVHGGITVDRRARAGARHTYSLVIDRSAPPQERGARRQIALKRIPLRESGGRGGHRRCSRINDFFIDRPRPKT</sequence>